<organism evidence="1 2">
    <name type="scientific">Pseudomonas fragi</name>
    <dbReference type="NCBI Taxonomy" id="296"/>
    <lineage>
        <taxon>Bacteria</taxon>
        <taxon>Pseudomonadati</taxon>
        <taxon>Pseudomonadota</taxon>
        <taxon>Gammaproteobacteria</taxon>
        <taxon>Pseudomonadales</taxon>
        <taxon>Pseudomonadaceae</taxon>
        <taxon>Pseudomonas</taxon>
    </lineage>
</organism>
<accession>A0A9Q6VIS0</accession>
<sequence length="94" mass="10308">MPITVQQLLQILSNASQVAGVFVPLLNTAMSQYLIISAKRVAAFMAQAGHGSGPLTRLLEDLYYSADALRKTWPNRFDTGLARATAHKPELYFA</sequence>
<dbReference type="AlphaFoldDB" id="A0A9Q6VIS0"/>
<reference evidence="1 2" key="1">
    <citation type="submission" date="2020-11" db="EMBL/GenBank/DDBJ databases">
        <title>The Complete Genome of Pseudomonas fragi A13BB.</title>
        <authorList>
            <person name="Awolope O.K."/>
            <person name="O'Driscoll N.H."/>
            <person name="Di Salvo A."/>
            <person name="Lamb A.J."/>
        </authorList>
    </citation>
    <scope>NUCLEOTIDE SEQUENCE [LARGE SCALE GENOMIC DNA]</scope>
    <source>
        <strain evidence="1 2">A13BB</strain>
    </source>
</reference>
<proteinExistence type="predicted"/>
<evidence type="ECO:0000313" key="2">
    <source>
        <dbReference type="Proteomes" id="UP000594467"/>
    </source>
</evidence>
<dbReference type="RefSeq" id="WP_196882378.1">
    <property type="nucleotide sequence ID" value="NZ_CP065202.1"/>
</dbReference>
<evidence type="ECO:0000313" key="1">
    <source>
        <dbReference type="EMBL" id="QPL30001.1"/>
    </source>
</evidence>
<name>A0A9Q6VIS0_PSEFR</name>
<dbReference type="SUPFAM" id="SSF53955">
    <property type="entry name" value="Lysozyme-like"/>
    <property type="match status" value="1"/>
</dbReference>
<dbReference type="InterPro" id="IPR023346">
    <property type="entry name" value="Lysozyme-like_dom_sf"/>
</dbReference>
<dbReference type="Proteomes" id="UP000594467">
    <property type="component" value="Chromosome"/>
</dbReference>
<dbReference type="EMBL" id="CP065202">
    <property type="protein sequence ID" value="QPL30001.1"/>
    <property type="molecule type" value="Genomic_DNA"/>
</dbReference>
<protein>
    <submittedName>
        <fullName evidence="1">Uncharacterized protein</fullName>
    </submittedName>
</protein>
<gene>
    <name evidence="1" type="ORF">I5R27_14220</name>
</gene>